<feature type="compositionally biased region" description="Basic and acidic residues" evidence="1">
    <location>
        <begin position="270"/>
        <end position="279"/>
    </location>
</feature>
<name>A0AAD6VSP3_9AGAR</name>
<feature type="region of interest" description="Disordered" evidence="1">
    <location>
        <begin position="243"/>
        <end position="288"/>
    </location>
</feature>
<feature type="compositionally biased region" description="Low complexity" evidence="1">
    <location>
        <begin position="248"/>
        <end position="258"/>
    </location>
</feature>
<reference evidence="2" key="1">
    <citation type="submission" date="2023-03" db="EMBL/GenBank/DDBJ databases">
        <title>Massive genome expansion in bonnet fungi (Mycena s.s.) driven by repeated elements and novel gene families across ecological guilds.</title>
        <authorList>
            <consortium name="Lawrence Berkeley National Laboratory"/>
            <person name="Harder C.B."/>
            <person name="Miyauchi S."/>
            <person name="Viragh M."/>
            <person name="Kuo A."/>
            <person name="Thoen E."/>
            <person name="Andreopoulos B."/>
            <person name="Lu D."/>
            <person name="Skrede I."/>
            <person name="Drula E."/>
            <person name="Henrissat B."/>
            <person name="Morin E."/>
            <person name="Kohler A."/>
            <person name="Barry K."/>
            <person name="LaButti K."/>
            <person name="Morin E."/>
            <person name="Salamov A."/>
            <person name="Lipzen A."/>
            <person name="Mereny Z."/>
            <person name="Hegedus B."/>
            <person name="Baldrian P."/>
            <person name="Stursova M."/>
            <person name="Weitz H."/>
            <person name="Taylor A."/>
            <person name="Grigoriev I.V."/>
            <person name="Nagy L.G."/>
            <person name="Martin F."/>
            <person name="Kauserud H."/>
        </authorList>
    </citation>
    <scope>NUCLEOTIDE SEQUENCE</scope>
    <source>
        <strain evidence="2">9144</strain>
    </source>
</reference>
<sequence>MSSESSSASSASSSKSASPEPEVPFAKANKSKAAQKAKRDAPAEKGRNDGTDPHWAYQPPHNAVRLEESADVGEFDWDALNGNDADLELWLIRIPDGVKPKYLEAAQLEIPADRKKTAKMGVLQRKHVAYDVWAVGDDTPEALPIGGEEIKGLSCLLPRKSKKGRLYQAPIPVTRTIVVAAQEARPIPESSSPISPDVYKNPPREMHTKELLKHTFRPYGAGLGKVGARPGHAKIPMDIEVDHEELVPEPVETVLTVKGESKQAKGKKRKGEEGRESPKKPKKVKTAS</sequence>
<feature type="compositionally biased region" description="Basic and acidic residues" evidence="1">
    <location>
        <begin position="37"/>
        <end position="52"/>
    </location>
</feature>
<evidence type="ECO:0000313" key="3">
    <source>
        <dbReference type="Proteomes" id="UP001219525"/>
    </source>
</evidence>
<evidence type="ECO:0000313" key="2">
    <source>
        <dbReference type="EMBL" id="KAJ7221573.1"/>
    </source>
</evidence>
<keyword evidence="3" id="KW-1185">Reference proteome</keyword>
<feature type="compositionally biased region" description="Low complexity" evidence="1">
    <location>
        <begin position="1"/>
        <end position="18"/>
    </location>
</feature>
<accession>A0AAD6VSP3</accession>
<comment type="caution">
    <text evidence="2">The sequence shown here is derived from an EMBL/GenBank/DDBJ whole genome shotgun (WGS) entry which is preliminary data.</text>
</comment>
<protein>
    <submittedName>
        <fullName evidence="2">Uncharacterized protein</fullName>
    </submittedName>
</protein>
<gene>
    <name evidence="2" type="ORF">GGX14DRAFT_430211</name>
</gene>
<organism evidence="2 3">
    <name type="scientific">Mycena pura</name>
    <dbReference type="NCBI Taxonomy" id="153505"/>
    <lineage>
        <taxon>Eukaryota</taxon>
        <taxon>Fungi</taxon>
        <taxon>Dikarya</taxon>
        <taxon>Basidiomycota</taxon>
        <taxon>Agaricomycotina</taxon>
        <taxon>Agaricomycetes</taxon>
        <taxon>Agaricomycetidae</taxon>
        <taxon>Agaricales</taxon>
        <taxon>Marasmiineae</taxon>
        <taxon>Mycenaceae</taxon>
        <taxon>Mycena</taxon>
    </lineage>
</organism>
<evidence type="ECO:0000256" key="1">
    <source>
        <dbReference type="SAM" id="MobiDB-lite"/>
    </source>
</evidence>
<dbReference type="EMBL" id="JARJCW010000008">
    <property type="protein sequence ID" value="KAJ7221573.1"/>
    <property type="molecule type" value="Genomic_DNA"/>
</dbReference>
<proteinExistence type="predicted"/>
<dbReference type="AlphaFoldDB" id="A0AAD6VSP3"/>
<dbReference type="InterPro" id="IPR013240">
    <property type="entry name" value="DNA-dir_RNA_pol1_su_RPA34"/>
</dbReference>
<feature type="region of interest" description="Disordered" evidence="1">
    <location>
        <begin position="1"/>
        <end position="63"/>
    </location>
</feature>
<dbReference type="Pfam" id="PF08208">
    <property type="entry name" value="RNA_polI_A34"/>
    <property type="match status" value="1"/>
</dbReference>
<dbReference type="Proteomes" id="UP001219525">
    <property type="component" value="Unassembled WGS sequence"/>
</dbReference>
<dbReference type="Gene3D" id="6.20.250.70">
    <property type="match status" value="1"/>
</dbReference>
<dbReference type="GO" id="GO:0006360">
    <property type="term" value="P:transcription by RNA polymerase I"/>
    <property type="evidence" value="ECO:0007669"/>
    <property type="project" value="InterPro"/>
</dbReference>